<evidence type="ECO:0000313" key="2">
    <source>
        <dbReference type="Proteomes" id="UP000799754"/>
    </source>
</evidence>
<keyword evidence="1" id="KW-0378">Hydrolase</keyword>
<feature type="non-terminal residue" evidence="1">
    <location>
        <position position="1"/>
    </location>
</feature>
<dbReference type="Proteomes" id="UP000799754">
    <property type="component" value="Unassembled WGS sequence"/>
</dbReference>
<dbReference type="EMBL" id="MU006717">
    <property type="protein sequence ID" value="KAF2627300.1"/>
    <property type="molecule type" value="Genomic_DNA"/>
</dbReference>
<protein>
    <submittedName>
        <fullName evidence="1">Glycoside hydrolase family 13 protein</fullName>
    </submittedName>
</protein>
<comment type="caution">
    <text evidence="1">The sequence shown here is derived from an EMBL/GenBank/DDBJ whole genome shotgun (WGS) entry which is preliminary data.</text>
</comment>
<proteinExistence type="predicted"/>
<reference evidence="1" key="1">
    <citation type="journal article" date="2020" name="Stud. Mycol.">
        <title>101 Dothideomycetes genomes: a test case for predicting lifestyles and emergence of pathogens.</title>
        <authorList>
            <person name="Haridas S."/>
            <person name="Albert R."/>
            <person name="Binder M."/>
            <person name="Bloem J."/>
            <person name="Labutti K."/>
            <person name="Salamov A."/>
            <person name="Andreopoulos B."/>
            <person name="Baker S."/>
            <person name="Barry K."/>
            <person name="Bills G."/>
            <person name="Bluhm B."/>
            <person name="Cannon C."/>
            <person name="Castanera R."/>
            <person name="Culley D."/>
            <person name="Daum C."/>
            <person name="Ezra D."/>
            <person name="Gonzalez J."/>
            <person name="Henrissat B."/>
            <person name="Kuo A."/>
            <person name="Liang C."/>
            <person name="Lipzen A."/>
            <person name="Lutzoni F."/>
            <person name="Magnuson J."/>
            <person name="Mondo S."/>
            <person name="Nolan M."/>
            <person name="Ohm R."/>
            <person name="Pangilinan J."/>
            <person name="Park H.-J."/>
            <person name="Ramirez L."/>
            <person name="Alfaro M."/>
            <person name="Sun H."/>
            <person name="Tritt A."/>
            <person name="Yoshinaga Y."/>
            <person name="Zwiers L.-H."/>
            <person name="Turgeon B."/>
            <person name="Goodwin S."/>
            <person name="Spatafora J."/>
            <person name="Crous P."/>
            <person name="Grigoriev I."/>
        </authorList>
    </citation>
    <scope>NUCLEOTIDE SEQUENCE</scope>
    <source>
        <strain evidence="1">CBS 525.71</strain>
    </source>
</reference>
<accession>A0ACB6RZ89</accession>
<keyword evidence="2" id="KW-1185">Reference proteome</keyword>
<organism evidence="1 2">
    <name type="scientific">Macroventuria anomochaeta</name>
    <dbReference type="NCBI Taxonomy" id="301207"/>
    <lineage>
        <taxon>Eukaryota</taxon>
        <taxon>Fungi</taxon>
        <taxon>Dikarya</taxon>
        <taxon>Ascomycota</taxon>
        <taxon>Pezizomycotina</taxon>
        <taxon>Dothideomycetes</taxon>
        <taxon>Pleosporomycetidae</taxon>
        <taxon>Pleosporales</taxon>
        <taxon>Pleosporineae</taxon>
        <taxon>Didymellaceae</taxon>
        <taxon>Macroventuria</taxon>
    </lineage>
</organism>
<evidence type="ECO:0000313" key="1">
    <source>
        <dbReference type="EMBL" id="KAF2627300.1"/>
    </source>
</evidence>
<gene>
    <name evidence="1" type="ORF">BU25DRAFT_341547</name>
</gene>
<sequence length="121" mass="13428">GPYPEPPTCWAKLPGLVLARKLYAYGPQSDYFERSDCIGWKRRGDSENPDGCAVIMSWTQGTDLEHCAPYLRMNVGSQHAGEIWTEVLGFEWSAVTVDDDGSGRFPCQRNSMACFVSETAS</sequence>
<name>A0ACB6RZ89_9PLEO</name>